<comment type="caution">
    <text evidence="1">The sequence shown here is derived from an EMBL/GenBank/DDBJ whole genome shotgun (WGS) entry which is preliminary data.</text>
</comment>
<dbReference type="EMBL" id="ODAM01000191">
    <property type="protein sequence ID" value="SOQ16526.1"/>
    <property type="molecule type" value="Genomic_DNA"/>
</dbReference>
<reference evidence="1 2" key="1">
    <citation type="submission" date="2017-11" db="EMBL/GenBank/DDBJ databases">
        <authorList>
            <person name="Blom J."/>
        </authorList>
    </citation>
    <scope>NUCLEOTIDE SEQUENCE [LARGE SCALE GENOMIC DNA]</scope>
    <source>
        <strain evidence="1">NCPPB 2254</strain>
    </source>
</reference>
<proteinExistence type="predicted"/>
<accession>A0AB38EPB0</accession>
<dbReference type="Proteomes" id="UP000237580">
    <property type="component" value="Unassembled WGS sequence"/>
</dbReference>
<name>A0AB38EPB0_9PSED</name>
<dbReference type="Gene3D" id="3.40.50.2020">
    <property type="match status" value="1"/>
</dbReference>
<dbReference type="InterPro" id="IPR029057">
    <property type="entry name" value="PRTase-like"/>
</dbReference>
<evidence type="ECO:0000313" key="2">
    <source>
        <dbReference type="Proteomes" id="UP000237580"/>
    </source>
</evidence>
<evidence type="ECO:0000313" key="1">
    <source>
        <dbReference type="EMBL" id="SOQ16526.1"/>
    </source>
</evidence>
<dbReference type="SUPFAM" id="SSF53271">
    <property type="entry name" value="PRTase-like"/>
    <property type="match status" value="1"/>
</dbReference>
<gene>
    <name evidence="1" type="ORF">NCPPB2254_05947</name>
</gene>
<dbReference type="AlphaFoldDB" id="A0AB38EPB0"/>
<evidence type="ECO:0008006" key="3">
    <source>
        <dbReference type="Google" id="ProtNLM"/>
    </source>
</evidence>
<protein>
    <recommendedName>
        <fullName evidence="3">Phosphoribosyltransferase domain-containing protein</fullName>
    </recommendedName>
</protein>
<dbReference type="CDD" id="cd06223">
    <property type="entry name" value="PRTases_typeI"/>
    <property type="match status" value="1"/>
</dbReference>
<dbReference type="InterPro" id="IPR000836">
    <property type="entry name" value="PRTase_dom"/>
</dbReference>
<organism evidence="1 2">
    <name type="scientific">Pseudomonas syringae pv. persicae</name>
    <dbReference type="NCBI Taxonomy" id="237306"/>
    <lineage>
        <taxon>Bacteria</taxon>
        <taxon>Pseudomonadati</taxon>
        <taxon>Pseudomonadota</taxon>
        <taxon>Gammaproteobacteria</taxon>
        <taxon>Pseudomonadales</taxon>
        <taxon>Pseudomonadaceae</taxon>
        <taxon>Pseudomonas</taxon>
    </lineage>
</organism>
<sequence length="286" mass="31610">MTRTRSPAETLHHSLGVRMPPKTIGFRGLWVGYHARLRTWEQYTLGLVVEGHLVTVDHLVKELLVTTVEGNPKVSVTDTGMRVLSVFTRIKTSGKGRRDRHVLGDNCHMLYALKQKDGLVTNLASIRMLTASGHQILELIAGQIDADFVVYMPSGYSLSKIMAKRCASAFEAQLVEGVFRKTTKLEAFEMLSRADRNGDISTEARKSLVFRLKKSDGFSLKDIPVEHRYLFTPLCLAPGFQGGIRGKVVLVDDLLASGRTLSVAAELIRQIPGVTSVEAVCLFSDL</sequence>